<dbReference type="AlphaFoldDB" id="A0A2G2XM94"/>
<dbReference type="Proteomes" id="UP000224567">
    <property type="component" value="Unassembled WGS sequence"/>
</dbReference>
<evidence type="ECO:0000313" key="2">
    <source>
        <dbReference type="EMBL" id="PHT58608.1"/>
    </source>
</evidence>
<comment type="caution">
    <text evidence="2">The sequence shown here is derived from an EMBL/GenBank/DDBJ whole genome shotgun (WGS) entry which is preliminary data.</text>
</comment>
<evidence type="ECO:0000313" key="3">
    <source>
        <dbReference type="Proteomes" id="UP000224567"/>
    </source>
</evidence>
<gene>
    <name evidence="2" type="ORF">CQW23_00971</name>
</gene>
<dbReference type="Gene3D" id="1.20.1280.50">
    <property type="match status" value="1"/>
</dbReference>
<name>A0A2G2XM94_CAPBA</name>
<protein>
    <recommendedName>
        <fullName evidence="1">KIB1-4 beta-propeller domain-containing protein</fullName>
    </recommendedName>
</protein>
<feature type="domain" description="KIB1-4 beta-propeller" evidence="1">
    <location>
        <begin position="68"/>
        <end position="213"/>
    </location>
</feature>
<reference evidence="3" key="2">
    <citation type="journal article" date="2017" name="J. Anim. Genet.">
        <title>Multiple reference genome sequences of hot pepper reveal the massive evolution of plant disease resistance genes by retroduplication.</title>
        <authorList>
            <person name="Kim S."/>
            <person name="Park J."/>
            <person name="Yeom S.-I."/>
            <person name="Kim Y.-M."/>
            <person name="Seo E."/>
            <person name="Kim K.-T."/>
            <person name="Kim M.-S."/>
            <person name="Lee J.M."/>
            <person name="Cheong K."/>
            <person name="Shin H.-S."/>
            <person name="Kim S.-B."/>
            <person name="Han K."/>
            <person name="Lee J."/>
            <person name="Park M."/>
            <person name="Lee H.-A."/>
            <person name="Lee H.-Y."/>
            <person name="Lee Y."/>
            <person name="Oh S."/>
            <person name="Lee J.H."/>
            <person name="Choi E."/>
            <person name="Choi E."/>
            <person name="Lee S.E."/>
            <person name="Jeon J."/>
            <person name="Kim H."/>
            <person name="Choi G."/>
            <person name="Song H."/>
            <person name="Lee J."/>
            <person name="Lee S.-C."/>
            <person name="Kwon J.-K."/>
            <person name="Lee H.-Y."/>
            <person name="Koo N."/>
            <person name="Hong Y."/>
            <person name="Kim R.W."/>
            <person name="Kang W.-H."/>
            <person name="Huh J.H."/>
            <person name="Kang B.-C."/>
            <person name="Yang T.-J."/>
            <person name="Lee Y.-H."/>
            <person name="Bennetzen J.L."/>
            <person name="Choi D."/>
        </authorList>
    </citation>
    <scope>NUCLEOTIDE SEQUENCE [LARGE SCALE GENOMIC DNA]</scope>
    <source>
        <strain evidence="3">cv. PBC81</strain>
    </source>
</reference>
<keyword evidence="3" id="KW-1185">Reference proteome</keyword>
<dbReference type="Pfam" id="PF03478">
    <property type="entry name" value="Beta-prop_KIB1-4"/>
    <property type="match status" value="1"/>
</dbReference>
<evidence type="ECO:0000259" key="1">
    <source>
        <dbReference type="Pfam" id="PF03478"/>
    </source>
</evidence>
<proteinExistence type="predicted"/>
<dbReference type="InterPro" id="IPR005174">
    <property type="entry name" value="KIB1-4_b-propeller"/>
</dbReference>
<accession>A0A2G2XM94</accession>
<reference evidence="2 3" key="1">
    <citation type="journal article" date="2017" name="Genome Biol.">
        <title>New reference genome sequences of hot pepper reveal the massive evolution of plant disease-resistance genes by retroduplication.</title>
        <authorList>
            <person name="Kim S."/>
            <person name="Park J."/>
            <person name="Yeom S.I."/>
            <person name="Kim Y.M."/>
            <person name="Seo E."/>
            <person name="Kim K.T."/>
            <person name="Kim M.S."/>
            <person name="Lee J.M."/>
            <person name="Cheong K."/>
            <person name="Shin H.S."/>
            <person name="Kim S.B."/>
            <person name="Han K."/>
            <person name="Lee J."/>
            <person name="Park M."/>
            <person name="Lee H.A."/>
            <person name="Lee H.Y."/>
            <person name="Lee Y."/>
            <person name="Oh S."/>
            <person name="Lee J.H."/>
            <person name="Choi E."/>
            <person name="Choi E."/>
            <person name="Lee S.E."/>
            <person name="Jeon J."/>
            <person name="Kim H."/>
            <person name="Choi G."/>
            <person name="Song H."/>
            <person name="Lee J."/>
            <person name="Lee S.C."/>
            <person name="Kwon J.K."/>
            <person name="Lee H.Y."/>
            <person name="Koo N."/>
            <person name="Hong Y."/>
            <person name="Kim R.W."/>
            <person name="Kang W.H."/>
            <person name="Huh J.H."/>
            <person name="Kang B.C."/>
            <person name="Yang T.J."/>
            <person name="Lee Y.H."/>
            <person name="Bennetzen J.L."/>
            <person name="Choi D."/>
        </authorList>
    </citation>
    <scope>NUCLEOTIDE SEQUENCE [LARGE SCALE GENOMIC DNA]</scope>
    <source>
        <strain evidence="3">cv. PBC81</strain>
    </source>
</reference>
<sequence length="236" mass="26739">MRNWAELPHDLIATIAKRVKVSEDFIAFGAVCTSWRIAAIKENFDDALNSPQVPLLMLPDKGDDYREFYSLSKEKVSRVFLSEAQGLLGIFPSKGWLCTLSYTGEMNLLHPFSRTSIQLPSLNDLLTLSGDEWSWHGIDQAILSASPSDTSDYALVVGNFDYDILSFWRPGDFNWTKINFLDESPCTMACCKGQLYVLSCDANVWVFDIDKPIVEPRFHFQLLNADVNSLINKYGY</sequence>
<dbReference type="OrthoDB" id="642536at2759"/>
<dbReference type="PANTHER" id="PTHR44259">
    <property type="entry name" value="OS07G0183000 PROTEIN-RELATED"/>
    <property type="match status" value="1"/>
</dbReference>
<organism evidence="2 3">
    <name type="scientific">Capsicum baccatum</name>
    <name type="common">Peruvian pepper</name>
    <dbReference type="NCBI Taxonomy" id="33114"/>
    <lineage>
        <taxon>Eukaryota</taxon>
        <taxon>Viridiplantae</taxon>
        <taxon>Streptophyta</taxon>
        <taxon>Embryophyta</taxon>
        <taxon>Tracheophyta</taxon>
        <taxon>Spermatophyta</taxon>
        <taxon>Magnoliopsida</taxon>
        <taxon>eudicotyledons</taxon>
        <taxon>Gunneridae</taxon>
        <taxon>Pentapetalae</taxon>
        <taxon>asterids</taxon>
        <taxon>lamiids</taxon>
        <taxon>Solanales</taxon>
        <taxon>Solanaceae</taxon>
        <taxon>Solanoideae</taxon>
        <taxon>Capsiceae</taxon>
        <taxon>Capsicum</taxon>
    </lineage>
</organism>
<dbReference type="PANTHER" id="PTHR44259:SF52">
    <property type="entry name" value="UBIQUITIN-PROTEIN LIGASE"/>
    <property type="match status" value="1"/>
</dbReference>
<dbReference type="EMBL" id="MLFT02000001">
    <property type="protein sequence ID" value="PHT58608.1"/>
    <property type="molecule type" value="Genomic_DNA"/>
</dbReference>
<dbReference type="InterPro" id="IPR050942">
    <property type="entry name" value="F-box_BR-signaling"/>
</dbReference>
<dbReference type="STRING" id="33114.A0A2G2XM94"/>